<dbReference type="Proteomes" id="UP000297963">
    <property type="component" value="Unassembled WGS sequence"/>
</dbReference>
<proteinExistence type="inferred from homology"/>
<evidence type="ECO:0000313" key="5">
    <source>
        <dbReference type="Proteomes" id="UP000199681"/>
    </source>
</evidence>
<evidence type="ECO:0000259" key="2">
    <source>
        <dbReference type="PROSITE" id="PS50164"/>
    </source>
</evidence>
<dbReference type="GO" id="GO:0004519">
    <property type="term" value="F:endonuclease activity"/>
    <property type="evidence" value="ECO:0007669"/>
    <property type="project" value="UniProtKB-KW"/>
</dbReference>
<gene>
    <name evidence="4" type="ORF">E3O11_16890</name>
    <name evidence="3" type="ORF">SAMN05216274_110105</name>
</gene>
<evidence type="ECO:0000256" key="1">
    <source>
        <dbReference type="ARBA" id="ARBA00007435"/>
    </source>
</evidence>
<dbReference type="Proteomes" id="UP000199681">
    <property type="component" value="Unassembled WGS sequence"/>
</dbReference>
<dbReference type="EMBL" id="SOFE01000034">
    <property type="protein sequence ID" value="TFB81331.1"/>
    <property type="molecule type" value="Genomic_DNA"/>
</dbReference>
<evidence type="ECO:0000313" key="6">
    <source>
        <dbReference type="Proteomes" id="UP000297963"/>
    </source>
</evidence>
<keyword evidence="5" id="KW-1185">Reference proteome</keyword>
<dbReference type="Pfam" id="PF01541">
    <property type="entry name" value="GIY-YIG"/>
    <property type="match status" value="1"/>
</dbReference>
<dbReference type="CDD" id="cd10456">
    <property type="entry name" value="GIY-YIG_UPF0213"/>
    <property type="match status" value="1"/>
</dbReference>
<dbReference type="InterPro" id="IPR050190">
    <property type="entry name" value="UPF0213_domain"/>
</dbReference>
<accession>A0A1I3BRX7</accession>
<keyword evidence="3" id="KW-0540">Nuclease</keyword>
<comment type="caution">
    <text evidence="4">The sequence shown here is derived from an EMBL/GenBank/DDBJ whole genome shotgun (WGS) entry which is preliminary data.</text>
</comment>
<keyword evidence="3" id="KW-0378">Hydrolase</keyword>
<name>A0A1I3BRX7_9MICO</name>
<dbReference type="Gene3D" id="3.40.1440.10">
    <property type="entry name" value="GIY-YIG endonuclease"/>
    <property type="match status" value="1"/>
</dbReference>
<dbReference type="AlphaFoldDB" id="A0A1I3BRX7"/>
<organism evidence="4 6">
    <name type="scientific">Cryobacterium levicorallinum</name>
    <dbReference type="NCBI Taxonomy" id="995038"/>
    <lineage>
        <taxon>Bacteria</taxon>
        <taxon>Bacillati</taxon>
        <taxon>Actinomycetota</taxon>
        <taxon>Actinomycetes</taxon>
        <taxon>Micrococcales</taxon>
        <taxon>Microbacteriaceae</taxon>
        <taxon>Cryobacterium</taxon>
    </lineage>
</organism>
<dbReference type="PANTHER" id="PTHR34477:SF1">
    <property type="entry name" value="UPF0213 PROTEIN YHBQ"/>
    <property type="match status" value="1"/>
</dbReference>
<reference evidence="3 5" key="1">
    <citation type="submission" date="2016-10" db="EMBL/GenBank/DDBJ databases">
        <authorList>
            <person name="Varghese N."/>
            <person name="Submissions S."/>
        </authorList>
    </citation>
    <scope>NUCLEOTIDE SEQUENCE [LARGE SCALE GENOMIC DNA]</scope>
    <source>
        <strain evidence="3 5">GMCC 1.11211</strain>
    </source>
</reference>
<dbReference type="InterPro" id="IPR035901">
    <property type="entry name" value="GIY-YIG_endonuc_sf"/>
</dbReference>
<evidence type="ECO:0000313" key="3">
    <source>
        <dbReference type="EMBL" id="SFH65047.1"/>
    </source>
</evidence>
<protein>
    <submittedName>
        <fullName evidence="3">Endonuclease</fullName>
    </submittedName>
    <submittedName>
        <fullName evidence="4">GIY-YIG nuclease family protein</fullName>
    </submittedName>
</protein>
<comment type="similarity">
    <text evidence="1">Belongs to the UPF0213 family.</text>
</comment>
<keyword evidence="3" id="KW-0255">Endonuclease</keyword>
<dbReference type="RefSeq" id="WP_092450664.1">
    <property type="nucleotide sequence ID" value="NZ_BKAC01000022.1"/>
</dbReference>
<dbReference type="PANTHER" id="PTHR34477">
    <property type="entry name" value="UPF0213 PROTEIN YHBQ"/>
    <property type="match status" value="1"/>
</dbReference>
<dbReference type="STRING" id="995038.SAMN05216274_110105"/>
<evidence type="ECO:0000313" key="4">
    <source>
        <dbReference type="EMBL" id="TFB81331.1"/>
    </source>
</evidence>
<sequence length="101" mass="11713">MPYAYMVKCFDGAFYIGSTWSLERRTWQHNHGKAEGRPNYTAARRPVVLVYFEEYELMIDAYGREKQLQNWGRKKRVALMEGRIADLVKRMPPDVGGPAAT</sequence>
<reference evidence="4 6" key="2">
    <citation type="submission" date="2019-03" db="EMBL/GenBank/DDBJ databases">
        <title>Genomics of glacier-inhabiting Cryobacterium strains.</title>
        <authorList>
            <person name="Liu Q."/>
            <person name="Xin Y.-H."/>
        </authorList>
    </citation>
    <scope>NUCLEOTIDE SEQUENCE [LARGE SCALE GENOMIC DNA]</scope>
    <source>
        <strain evidence="4 6">Hh34</strain>
    </source>
</reference>
<dbReference type="PROSITE" id="PS50164">
    <property type="entry name" value="GIY_YIG"/>
    <property type="match status" value="1"/>
</dbReference>
<feature type="domain" description="GIY-YIG" evidence="2">
    <location>
        <begin position="1"/>
        <end position="79"/>
    </location>
</feature>
<dbReference type="InterPro" id="IPR000305">
    <property type="entry name" value="GIY-YIG_endonuc"/>
</dbReference>
<dbReference type="SUPFAM" id="SSF82771">
    <property type="entry name" value="GIY-YIG endonuclease"/>
    <property type="match status" value="1"/>
</dbReference>
<dbReference type="EMBL" id="FOPW01000010">
    <property type="protein sequence ID" value="SFH65047.1"/>
    <property type="molecule type" value="Genomic_DNA"/>
</dbReference>